<proteinExistence type="predicted"/>
<sequence>MTTTTAAPEPQLAPASAIPAFARGPVLTIATAVALVMFLLSSRYGYFGDELYFLSAGKRLDWGYADQPPLLPLLALAMDSIAPGSVTMLRLPATLATAAGAVFTALIARELGGGRRAQTLGAAASALCAHFLATGHNLATSTIDPFLWTVLLWVVVRWVRTRNDVLLLWAGVVTGVALNVKLLVLAFWAVAGVCALVVGPRELPRRPMLWAGALVSVVALVPTIIWQTANGWPQFGMGQAISAEVDQGWGGRLNLVPGMVQGAGLVVGSVLLLYGLWQLLRSEELRAYRFLGWTVLGLVLIFTITNGRFYYVSGIYAVCWAAGAVAVERGQPSKWWRWVPTWPVFVLSAIITLPTALPIYPMSWLRDHPQFPRPPYSVEEVGWPEMAASVAETYDRLPDSMRDRTAIVTAKYWQASAIDRFGAEHGLTEVYSGNRGFGYFGQPGDDKDIVMFVAWDPSLIEEHFTDVHKIGLIDNGLGIGNISQRQPIWLATGPKEPWQTLWPKFRNLWV</sequence>
<dbReference type="InParanoid" id="A0A263D163"/>
<evidence type="ECO:0000256" key="2">
    <source>
        <dbReference type="ARBA" id="ARBA00022475"/>
    </source>
</evidence>
<protein>
    <submittedName>
        <fullName evidence="10">Glycosyl transferase, family 39</fullName>
    </submittedName>
</protein>
<keyword evidence="7 8" id="KW-0472">Membrane</keyword>
<feature type="transmembrane region" description="Helical" evidence="8">
    <location>
        <begin position="26"/>
        <end position="46"/>
    </location>
</feature>
<evidence type="ECO:0000256" key="4">
    <source>
        <dbReference type="ARBA" id="ARBA00022679"/>
    </source>
</evidence>
<dbReference type="Proteomes" id="UP000242444">
    <property type="component" value="Unassembled WGS sequence"/>
</dbReference>
<feature type="transmembrane region" description="Helical" evidence="8">
    <location>
        <begin position="209"/>
        <end position="229"/>
    </location>
</feature>
<feature type="transmembrane region" description="Helical" evidence="8">
    <location>
        <begin position="166"/>
        <end position="197"/>
    </location>
</feature>
<feature type="transmembrane region" description="Helical" evidence="8">
    <location>
        <begin position="120"/>
        <end position="139"/>
    </location>
</feature>
<keyword evidence="11" id="KW-1185">Reference proteome</keyword>
<accession>A0A263D163</accession>
<comment type="subcellular location">
    <subcellularLocation>
        <location evidence="1">Cell membrane</location>
        <topology evidence="1">Multi-pass membrane protein</topology>
    </subcellularLocation>
</comment>
<gene>
    <name evidence="10" type="ORF">CFN78_16725</name>
</gene>
<evidence type="ECO:0000256" key="5">
    <source>
        <dbReference type="ARBA" id="ARBA00022692"/>
    </source>
</evidence>
<dbReference type="GO" id="GO:0009103">
    <property type="term" value="P:lipopolysaccharide biosynthetic process"/>
    <property type="evidence" value="ECO:0007669"/>
    <property type="project" value="UniProtKB-ARBA"/>
</dbReference>
<dbReference type="InterPro" id="IPR050297">
    <property type="entry name" value="LipidA_mod_glycosyltrf_83"/>
</dbReference>
<keyword evidence="5 8" id="KW-0812">Transmembrane</keyword>
<keyword evidence="2" id="KW-1003">Cell membrane</keyword>
<keyword evidence="3" id="KW-0328">Glycosyltransferase</keyword>
<feature type="transmembrane region" description="Helical" evidence="8">
    <location>
        <begin position="339"/>
        <end position="360"/>
    </location>
</feature>
<feature type="transmembrane region" description="Helical" evidence="8">
    <location>
        <begin position="88"/>
        <end position="108"/>
    </location>
</feature>
<dbReference type="PANTHER" id="PTHR33908:SF11">
    <property type="entry name" value="MEMBRANE PROTEIN"/>
    <property type="match status" value="1"/>
</dbReference>
<feature type="domain" description="Glycosyltransferase RgtA/B/C/D-like" evidence="9">
    <location>
        <begin position="66"/>
        <end position="226"/>
    </location>
</feature>
<dbReference type="InterPro" id="IPR038731">
    <property type="entry name" value="RgtA/B/C-like"/>
</dbReference>
<organism evidence="10 11">
    <name type="scientific">Amycolatopsis antarctica</name>
    <dbReference type="NCBI Taxonomy" id="1854586"/>
    <lineage>
        <taxon>Bacteria</taxon>
        <taxon>Bacillati</taxon>
        <taxon>Actinomycetota</taxon>
        <taxon>Actinomycetes</taxon>
        <taxon>Pseudonocardiales</taxon>
        <taxon>Pseudonocardiaceae</taxon>
        <taxon>Amycolatopsis</taxon>
    </lineage>
</organism>
<dbReference type="OrthoDB" id="5166595at2"/>
<feature type="transmembrane region" description="Helical" evidence="8">
    <location>
        <begin position="287"/>
        <end position="304"/>
    </location>
</feature>
<evidence type="ECO:0000256" key="1">
    <source>
        <dbReference type="ARBA" id="ARBA00004651"/>
    </source>
</evidence>
<keyword evidence="6 8" id="KW-1133">Transmembrane helix</keyword>
<evidence type="ECO:0000256" key="7">
    <source>
        <dbReference type="ARBA" id="ARBA00023136"/>
    </source>
</evidence>
<name>A0A263D163_9PSEU</name>
<dbReference type="Pfam" id="PF13231">
    <property type="entry name" value="PMT_2"/>
    <property type="match status" value="1"/>
</dbReference>
<dbReference type="AlphaFoldDB" id="A0A263D163"/>
<evidence type="ECO:0000256" key="3">
    <source>
        <dbReference type="ARBA" id="ARBA00022676"/>
    </source>
</evidence>
<evidence type="ECO:0000256" key="8">
    <source>
        <dbReference type="SAM" id="Phobius"/>
    </source>
</evidence>
<dbReference type="EMBL" id="NKYE01000009">
    <property type="protein sequence ID" value="OZM72172.1"/>
    <property type="molecule type" value="Genomic_DNA"/>
</dbReference>
<reference evidence="10 11" key="1">
    <citation type="submission" date="2017-07" db="EMBL/GenBank/DDBJ databases">
        <title>Amycolatopsis antarcticus sp. nov., isolated from the surface of an Antarcticus brown macroalga.</title>
        <authorList>
            <person name="Wang J."/>
            <person name="Leiva S."/>
            <person name="Huang J."/>
            <person name="Huang Y."/>
        </authorList>
    </citation>
    <scope>NUCLEOTIDE SEQUENCE [LARGE SCALE GENOMIC DNA]</scope>
    <source>
        <strain evidence="10 11">AU-G6</strain>
    </source>
</reference>
<dbReference type="GO" id="GO:0005886">
    <property type="term" value="C:plasma membrane"/>
    <property type="evidence" value="ECO:0007669"/>
    <property type="project" value="UniProtKB-SubCell"/>
</dbReference>
<evidence type="ECO:0000259" key="9">
    <source>
        <dbReference type="Pfam" id="PF13231"/>
    </source>
</evidence>
<dbReference type="GO" id="GO:0016763">
    <property type="term" value="F:pentosyltransferase activity"/>
    <property type="evidence" value="ECO:0007669"/>
    <property type="project" value="TreeGrafter"/>
</dbReference>
<keyword evidence="4 10" id="KW-0808">Transferase</keyword>
<dbReference type="RefSeq" id="WP_094863744.1">
    <property type="nucleotide sequence ID" value="NZ_NKYE01000009.1"/>
</dbReference>
<feature type="transmembrane region" description="Helical" evidence="8">
    <location>
        <begin position="259"/>
        <end position="280"/>
    </location>
</feature>
<evidence type="ECO:0000313" key="11">
    <source>
        <dbReference type="Proteomes" id="UP000242444"/>
    </source>
</evidence>
<dbReference type="PANTHER" id="PTHR33908">
    <property type="entry name" value="MANNOSYLTRANSFERASE YKCB-RELATED"/>
    <property type="match status" value="1"/>
</dbReference>
<evidence type="ECO:0000256" key="6">
    <source>
        <dbReference type="ARBA" id="ARBA00022989"/>
    </source>
</evidence>
<evidence type="ECO:0000313" key="10">
    <source>
        <dbReference type="EMBL" id="OZM72172.1"/>
    </source>
</evidence>
<comment type="caution">
    <text evidence="10">The sequence shown here is derived from an EMBL/GenBank/DDBJ whole genome shotgun (WGS) entry which is preliminary data.</text>
</comment>